<organism evidence="1 2">
    <name type="scientific">Rhododendron molle</name>
    <name type="common">Chinese azalea</name>
    <name type="synonym">Azalea mollis</name>
    <dbReference type="NCBI Taxonomy" id="49168"/>
    <lineage>
        <taxon>Eukaryota</taxon>
        <taxon>Viridiplantae</taxon>
        <taxon>Streptophyta</taxon>
        <taxon>Embryophyta</taxon>
        <taxon>Tracheophyta</taxon>
        <taxon>Spermatophyta</taxon>
        <taxon>Magnoliopsida</taxon>
        <taxon>eudicotyledons</taxon>
        <taxon>Gunneridae</taxon>
        <taxon>Pentapetalae</taxon>
        <taxon>asterids</taxon>
        <taxon>Ericales</taxon>
        <taxon>Ericaceae</taxon>
        <taxon>Ericoideae</taxon>
        <taxon>Rhodoreae</taxon>
        <taxon>Rhododendron</taxon>
    </lineage>
</organism>
<gene>
    <name evidence="1" type="ORF">RHMOL_Rhmol02G0160300</name>
</gene>
<proteinExistence type="predicted"/>
<keyword evidence="2" id="KW-1185">Reference proteome</keyword>
<dbReference type="Proteomes" id="UP001062846">
    <property type="component" value="Chromosome 2"/>
</dbReference>
<evidence type="ECO:0000313" key="2">
    <source>
        <dbReference type="Proteomes" id="UP001062846"/>
    </source>
</evidence>
<name>A0ACC0PTD5_RHOML</name>
<dbReference type="EMBL" id="CM046389">
    <property type="protein sequence ID" value="KAI8567942.1"/>
    <property type="molecule type" value="Genomic_DNA"/>
</dbReference>
<accession>A0ACC0PTD5</accession>
<sequence>MIERSGRGSRCGHGEWCACLELSVLYRNSVDRFYLDCSWEESDEDEQEHFACSIALLSRVRAFEEEKEEYEISCSVHGKALRGDAEVHDCLGFR</sequence>
<evidence type="ECO:0000313" key="1">
    <source>
        <dbReference type="EMBL" id="KAI8567942.1"/>
    </source>
</evidence>
<reference evidence="1" key="1">
    <citation type="submission" date="2022-02" db="EMBL/GenBank/DDBJ databases">
        <title>Plant Genome Project.</title>
        <authorList>
            <person name="Zhang R.-G."/>
        </authorList>
    </citation>
    <scope>NUCLEOTIDE SEQUENCE</scope>
    <source>
        <strain evidence="1">AT1</strain>
    </source>
</reference>
<protein>
    <submittedName>
        <fullName evidence="1">Uncharacterized protein</fullName>
    </submittedName>
</protein>
<comment type="caution">
    <text evidence="1">The sequence shown here is derived from an EMBL/GenBank/DDBJ whole genome shotgun (WGS) entry which is preliminary data.</text>
</comment>